<evidence type="ECO:0000313" key="2">
    <source>
        <dbReference type="Proteomes" id="UP000500951"/>
    </source>
</evidence>
<keyword evidence="2" id="KW-1185">Reference proteome</keyword>
<gene>
    <name evidence="1" type="ORF">phagemcphageface_131</name>
</gene>
<dbReference type="EMBL" id="MT074447">
    <property type="protein sequence ID" value="QIN99223.1"/>
    <property type="molecule type" value="Genomic_DNA"/>
</dbReference>
<accession>A0A6G8RCR9</accession>
<organism evidence="1 2">
    <name type="scientific">Salmonella phage phagemcphageface</name>
    <dbReference type="NCBI Taxonomy" id="2713311"/>
    <lineage>
        <taxon>Viruses</taxon>
        <taxon>Duplodnaviria</taxon>
        <taxon>Heunggongvirae</taxon>
        <taxon>Uroviricota</taxon>
        <taxon>Caudoviricetes</taxon>
        <taxon>Demerecviridae</taxon>
        <taxon>Markadamsvirinae</taxon>
        <taxon>Epseptimavirus</taxon>
        <taxon>Epseptimavirus phagemcphageface</taxon>
    </lineage>
</organism>
<evidence type="ECO:0000313" key="1">
    <source>
        <dbReference type="EMBL" id="QIN99223.1"/>
    </source>
</evidence>
<reference evidence="2" key="1">
    <citation type="submission" date="2020-02" db="EMBL/GenBank/DDBJ databases">
        <authorList>
            <person name="Olsen N.S."/>
            <person name="Forero-Junco L."/>
            <person name="Kot W."/>
            <person name="Hansen L.H."/>
        </authorList>
    </citation>
    <scope>NUCLEOTIDE SEQUENCE [LARGE SCALE GENOMIC DNA]</scope>
</reference>
<protein>
    <submittedName>
        <fullName evidence="1">Uncharacterized protein</fullName>
    </submittedName>
</protein>
<dbReference type="Proteomes" id="UP000500951">
    <property type="component" value="Segment"/>
</dbReference>
<dbReference type="GeneID" id="300442479"/>
<sequence length="47" mass="5183">MKYSNFVVSVATVKGGTNMQRKFYNESYILVVSKIDAGDLAMGVHNV</sequence>
<name>A0A6G8RCR9_9CAUD</name>
<dbReference type="RefSeq" id="YP_011712413.1">
    <property type="nucleotide sequence ID" value="NC_102109.1"/>
</dbReference>
<proteinExistence type="predicted"/>